<dbReference type="PANTHER" id="PTHR41251">
    <property type="entry name" value="NON-HOMOLOGOUS END JOINING PROTEIN KU"/>
    <property type="match status" value="1"/>
</dbReference>
<evidence type="ECO:0000259" key="4">
    <source>
        <dbReference type="SMART" id="SM00559"/>
    </source>
</evidence>
<dbReference type="Proteomes" id="UP000623958">
    <property type="component" value="Unassembled WGS sequence"/>
</dbReference>
<dbReference type="AlphaFoldDB" id="A0A919FCF0"/>
<dbReference type="FunFam" id="2.40.290.10:FF:000004">
    <property type="entry name" value="Non-homologous end joining protein Ku"/>
    <property type="match status" value="1"/>
</dbReference>
<accession>A0A919FCF0</accession>
<dbReference type="GO" id="GO:0006310">
    <property type="term" value="P:DNA recombination"/>
    <property type="evidence" value="ECO:0007669"/>
    <property type="project" value="UniProtKB-KW"/>
</dbReference>
<comment type="function">
    <text evidence="2">With LigD forms a non-homologous end joining (NHEJ) DNA repair enzyme, which repairs dsDNA breaks with reduced fidelity. Binds linear dsDNA with 5'- and 3'- overhangs but not closed circular dsDNA nor ssDNA. Recruits and stimulates the ligase activity of LigD.</text>
</comment>
<protein>
    <recommendedName>
        <fullName evidence="2">Non-homologous end joining protein Ku</fullName>
    </recommendedName>
</protein>
<comment type="subunit">
    <text evidence="2">Homodimer. Interacts with LigD.</text>
</comment>
<keyword evidence="2" id="KW-0227">DNA damage</keyword>
<dbReference type="InterPro" id="IPR016194">
    <property type="entry name" value="SPOC-like_C_dom_sf"/>
</dbReference>
<proteinExistence type="inferred from homology"/>
<dbReference type="CDD" id="cd00789">
    <property type="entry name" value="KU_like"/>
    <property type="match status" value="1"/>
</dbReference>
<sequence length="302" mass="34368">MARPIWSGTLSFGLLNVPVSLMSGERRTDLHFRMLDSRDNSPIRFERVNAETGEEVPWKEIVKAFEYEKGSYVVLEEEDIRAAAPESHETVEVETFVDADAIDPRYYEKPYLLVPGKKAEKGYVLLRETLRKAGKVGIARVVIRTREYLSAVMPHGDALVLLLLRYPQELVDPEEYRLPGESLSKYRISDKEIAMASQLVESMSGDWKPDDYHDEFRERLQDILRKRIKQKGGTTRIEDEPVAREDAATNVVDFMALLQKSLDAKKRTPAKKAAAKEPVRKAAKKKPAKAAKKSPRRARKTG</sequence>
<keyword evidence="1 2" id="KW-0238">DNA-binding</keyword>
<dbReference type="SMART" id="SM00559">
    <property type="entry name" value="Ku78"/>
    <property type="match status" value="1"/>
</dbReference>
<dbReference type="HAMAP" id="MF_01875">
    <property type="entry name" value="Prokaryotic_Ku"/>
    <property type="match status" value="1"/>
</dbReference>
<evidence type="ECO:0000256" key="3">
    <source>
        <dbReference type="SAM" id="MobiDB-lite"/>
    </source>
</evidence>
<dbReference type="Gene3D" id="2.40.290.10">
    <property type="match status" value="1"/>
</dbReference>
<evidence type="ECO:0000256" key="2">
    <source>
        <dbReference type="HAMAP-Rule" id="MF_01875"/>
    </source>
</evidence>
<name>A0A919FCF0_9XANT</name>
<feature type="compositionally biased region" description="Basic residues" evidence="3">
    <location>
        <begin position="281"/>
        <end position="302"/>
    </location>
</feature>
<dbReference type="InterPro" id="IPR009187">
    <property type="entry name" value="Prok_Ku"/>
</dbReference>
<dbReference type="EMBL" id="BNBA01000044">
    <property type="protein sequence ID" value="GHH60287.1"/>
    <property type="molecule type" value="Genomic_DNA"/>
</dbReference>
<dbReference type="PIRSF" id="PIRSF006493">
    <property type="entry name" value="Prok_Ku"/>
    <property type="match status" value="1"/>
</dbReference>
<dbReference type="SUPFAM" id="SSF100939">
    <property type="entry name" value="SPOC domain-like"/>
    <property type="match status" value="1"/>
</dbReference>
<reference evidence="5" key="2">
    <citation type="submission" date="2020-09" db="EMBL/GenBank/DDBJ databases">
        <authorList>
            <person name="Sun Q."/>
            <person name="Ohkuma M."/>
        </authorList>
    </citation>
    <scope>NUCLEOTIDE SEQUENCE</scope>
    <source>
        <strain evidence="5">JCM 13306</strain>
    </source>
</reference>
<dbReference type="InterPro" id="IPR006164">
    <property type="entry name" value="DNA_bd_Ku70/Ku80"/>
</dbReference>
<dbReference type="RefSeq" id="WP_140724707.1">
    <property type="nucleotide sequence ID" value="NZ_BNBA01000044.1"/>
</dbReference>
<keyword evidence="2" id="KW-0233">DNA recombination</keyword>
<feature type="domain" description="Ku" evidence="4">
    <location>
        <begin position="53"/>
        <end position="181"/>
    </location>
</feature>
<dbReference type="GO" id="GO:0003690">
    <property type="term" value="F:double-stranded DNA binding"/>
    <property type="evidence" value="ECO:0007669"/>
    <property type="project" value="UniProtKB-UniRule"/>
</dbReference>
<reference evidence="5" key="1">
    <citation type="journal article" date="2014" name="Int. J. Syst. Evol. Microbiol.">
        <title>Complete genome sequence of Corynebacterium casei LMG S-19264T (=DSM 44701T), isolated from a smear-ripened cheese.</title>
        <authorList>
            <consortium name="US DOE Joint Genome Institute (JGI-PGF)"/>
            <person name="Walter F."/>
            <person name="Albersmeier A."/>
            <person name="Kalinowski J."/>
            <person name="Ruckert C."/>
        </authorList>
    </citation>
    <scope>NUCLEOTIDE SEQUENCE</scope>
    <source>
        <strain evidence="5">JCM 13306</strain>
    </source>
</reference>
<dbReference type="NCBIfam" id="TIGR02772">
    <property type="entry name" value="Ku_bact"/>
    <property type="match status" value="1"/>
</dbReference>
<keyword evidence="6" id="KW-1185">Reference proteome</keyword>
<organism evidence="5 6">
    <name type="scientific">Xanthomonas boreopolis</name>
    <dbReference type="NCBI Taxonomy" id="86183"/>
    <lineage>
        <taxon>Bacteria</taxon>
        <taxon>Pseudomonadati</taxon>
        <taxon>Pseudomonadota</taxon>
        <taxon>Gammaproteobacteria</taxon>
        <taxon>Lysobacterales</taxon>
        <taxon>Lysobacteraceae</taxon>
        <taxon>Xanthomonas</taxon>
    </lineage>
</organism>
<dbReference type="PANTHER" id="PTHR41251:SF1">
    <property type="entry name" value="NON-HOMOLOGOUS END JOINING PROTEIN KU"/>
    <property type="match status" value="1"/>
</dbReference>
<comment type="caution">
    <text evidence="5">The sequence shown here is derived from an EMBL/GenBank/DDBJ whole genome shotgun (WGS) entry which is preliminary data.</text>
</comment>
<keyword evidence="2" id="KW-0234">DNA repair</keyword>
<evidence type="ECO:0000256" key="1">
    <source>
        <dbReference type="ARBA" id="ARBA00023125"/>
    </source>
</evidence>
<comment type="similarity">
    <text evidence="2">Belongs to the prokaryotic Ku family.</text>
</comment>
<evidence type="ECO:0000313" key="6">
    <source>
        <dbReference type="Proteomes" id="UP000623958"/>
    </source>
</evidence>
<dbReference type="GO" id="GO:0006303">
    <property type="term" value="P:double-strand break repair via nonhomologous end joining"/>
    <property type="evidence" value="ECO:0007669"/>
    <property type="project" value="UniProtKB-UniRule"/>
</dbReference>
<dbReference type="Pfam" id="PF02735">
    <property type="entry name" value="Ku"/>
    <property type="match status" value="1"/>
</dbReference>
<evidence type="ECO:0000313" key="5">
    <source>
        <dbReference type="EMBL" id="GHH60287.1"/>
    </source>
</evidence>
<gene>
    <name evidence="2 5" type="primary">ku</name>
    <name evidence="5" type="ORF">GCM10009090_35520</name>
</gene>
<feature type="region of interest" description="Disordered" evidence="3">
    <location>
        <begin position="264"/>
        <end position="302"/>
    </location>
</feature>